<feature type="domain" description="Metallo-beta-lactamase" evidence="1">
    <location>
        <begin position="7"/>
        <end position="170"/>
    </location>
</feature>
<dbReference type="Gene3D" id="3.60.15.10">
    <property type="entry name" value="Ribonuclease Z/Hydroxyacylglutathione hydrolase-like"/>
    <property type="match status" value="1"/>
</dbReference>
<dbReference type="AlphaFoldDB" id="A0A0D0PSZ8"/>
<sequence length="207" mass="22085">MLLTKYSHACVRIEDGEKSLLIDPGCWTEPEAFAGVRAVLITHGHHDHVDHELLAAARKADPALEVFAPEDVAAELGGGANPLTAGERFEAGGFAVHAVGGRHAQVIDNHPDCSNLGYLVDGLYHPGDSLDEPDEPVCTLLLPSSGPWLTMRGALELVRALRPARTVPIHDAFLSERGAANFDGWLDGEAGTRYTRLALGESAPLDT</sequence>
<protein>
    <submittedName>
        <fullName evidence="2">Beta-lactamase</fullName>
    </submittedName>
</protein>
<dbReference type="Pfam" id="PF13483">
    <property type="entry name" value="Lactamase_B_3"/>
    <property type="match status" value="1"/>
</dbReference>
<dbReference type="RefSeq" id="WP_043911971.1">
    <property type="nucleotide sequence ID" value="NZ_JXZB01000002.1"/>
</dbReference>
<evidence type="ECO:0000313" key="3">
    <source>
        <dbReference type="Proteomes" id="UP000032066"/>
    </source>
</evidence>
<dbReference type="InterPro" id="IPR036866">
    <property type="entry name" value="RibonucZ/Hydroxyglut_hydro"/>
</dbReference>
<comment type="caution">
    <text evidence="2">The sequence shown here is derived from an EMBL/GenBank/DDBJ whole genome shotgun (WGS) entry which is preliminary data.</text>
</comment>
<dbReference type="PATRIC" id="fig|2064.6.peg.3807"/>
<proteinExistence type="predicted"/>
<reference evidence="2 3" key="1">
    <citation type="submission" date="2015-02" db="EMBL/GenBank/DDBJ databases">
        <title>Draft genome sequence of Kitasatospora griseola MF730-N6, a bafilomycin, terpentecin and satosporin producer.</title>
        <authorList>
            <person name="Arens J.C."/>
            <person name="Haltli B."/>
            <person name="Kerr R.G."/>
        </authorList>
    </citation>
    <scope>NUCLEOTIDE SEQUENCE [LARGE SCALE GENOMIC DNA]</scope>
    <source>
        <strain evidence="2 3">MF730-N6</strain>
    </source>
</reference>
<dbReference type="InterPro" id="IPR050114">
    <property type="entry name" value="UPF0173_UPF0282_UlaG_hydrolase"/>
</dbReference>
<dbReference type="PANTHER" id="PTHR43546">
    <property type="entry name" value="UPF0173 METAL-DEPENDENT HYDROLASE MJ1163-RELATED"/>
    <property type="match status" value="1"/>
</dbReference>
<dbReference type="SUPFAM" id="SSF56281">
    <property type="entry name" value="Metallo-hydrolase/oxidoreductase"/>
    <property type="match status" value="1"/>
</dbReference>
<accession>A0A0D0PSZ8</accession>
<dbReference type="EMBL" id="JXZB01000002">
    <property type="protein sequence ID" value="KIQ65649.1"/>
    <property type="molecule type" value="Genomic_DNA"/>
</dbReference>
<evidence type="ECO:0000313" key="2">
    <source>
        <dbReference type="EMBL" id="KIQ65649.1"/>
    </source>
</evidence>
<name>A0A0D0PSZ8_KITGR</name>
<dbReference type="STRING" id="2064.TR51_17745"/>
<dbReference type="PANTHER" id="PTHR43546:SF3">
    <property type="entry name" value="UPF0173 METAL-DEPENDENT HYDROLASE MJ1163"/>
    <property type="match status" value="1"/>
</dbReference>
<dbReference type="OrthoDB" id="3190691at2"/>
<organism evidence="2 3">
    <name type="scientific">Kitasatospora griseola</name>
    <name type="common">Streptomyces griseolosporeus</name>
    <dbReference type="NCBI Taxonomy" id="2064"/>
    <lineage>
        <taxon>Bacteria</taxon>
        <taxon>Bacillati</taxon>
        <taxon>Actinomycetota</taxon>
        <taxon>Actinomycetes</taxon>
        <taxon>Kitasatosporales</taxon>
        <taxon>Streptomycetaceae</taxon>
        <taxon>Kitasatospora</taxon>
    </lineage>
</organism>
<dbReference type="InterPro" id="IPR001279">
    <property type="entry name" value="Metallo-B-lactamas"/>
</dbReference>
<gene>
    <name evidence="2" type="ORF">TR51_17745</name>
</gene>
<evidence type="ECO:0000259" key="1">
    <source>
        <dbReference type="SMART" id="SM00849"/>
    </source>
</evidence>
<dbReference type="Proteomes" id="UP000032066">
    <property type="component" value="Unassembled WGS sequence"/>
</dbReference>
<dbReference type="SMART" id="SM00849">
    <property type="entry name" value="Lactamase_B"/>
    <property type="match status" value="1"/>
</dbReference>
<keyword evidence="3" id="KW-1185">Reference proteome</keyword>